<dbReference type="Pfam" id="PF07687">
    <property type="entry name" value="M20_dimer"/>
    <property type="match status" value="1"/>
</dbReference>
<proteinExistence type="predicted"/>
<dbReference type="InterPro" id="IPR002933">
    <property type="entry name" value="Peptidase_M20"/>
</dbReference>
<dbReference type="PANTHER" id="PTHR42994:SF2">
    <property type="entry name" value="PEPTIDASE"/>
    <property type="match status" value="1"/>
</dbReference>
<dbReference type="GO" id="GO:0045148">
    <property type="term" value="F:tripeptide aminopeptidase activity"/>
    <property type="evidence" value="ECO:0007669"/>
    <property type="project" value="UniProtKB-EC"/>
</dbReference>
<dbReference type="Gene3D" id="3.40.630.10">
    <property type="entry name" value="Zn peptidases"/>
    <property type="match status" value="1"/>
</dbReference>
<dbReference type="SUPFAM" id="SSF53187">
    <property type="entry name" value="Zn-dependent exopeptidases"/>
    <property type="match status" value="1"/>
</dbReference>
<dbReference type="AlphaFoldDB" id="A0A0J1B4S3"/>
<dbReference type="STRING" id="595434.RISK_006231"/>
<dbReference type="InterPro" id="IPR036264">
    <property type="entry name" value="Bact_exopeptidase_dim_dom"/>
</dbReference>
<reference evidence="5" key="1">
    <citation type="submission" date="2015-05" db="EMBL/GenBank/DDBJ databases">
        <title>Permanent draft genome of Rhodopirellula islandicus K833.</title>
        <authorList>
            <person name="Kizina J."/>
            <person name="Richter M."/>
            <person name="Glockner F.O."/>
            <person name="Harder J."/>
        </authorList>
    </citation>
    <scope>NUCLEOTIDE SEQUENCE [LARGE SCALE GENOMIC DNA]</scope>
    <source>
        <strain evidence="5">K833</strain>
    </source>
</reference>
<dbReference type="InterPro" id="IPR011650">
    <property type="entry name" value="Peptidase_M20_dimer"/>
</dbReference>
<name>A0A0J1B4S3_RHOIS</name>
<evidence type="ECO:0000256" key="2">
    <source>
        <dbReference type="ARBA" id="ARBA00022801"/>
    </source>
</evidence>
<dbReference type="Pfam" id="PF01546">
    <property type="entry name" value="Peptidase_M20"/>
    <property type="match status" value="1"/>
</dbReference>
<accession>A0A0J1B4S3</accession>
<dbReference type="PATRIC" id="fig|595434.4.peg.5921"/>
<dbReference type="Proteomes" id="UP000036367">
    <property type="component" value="Unassembled WGS sequence"/>
</dbReference>
<evidence type="ECO:0000256" key="3">
    <source>
        <dbReference type="ARBA" id="ARBA00022833"/>
    </source>
</evidence>
<keyword evidence="6" id="KW-1185">Reference proteome</keyword>
<evidence type="ECO:0000259" key="4">
    <source>
        <dbReference type="Pfam" id="PF07687"/>
    </source>
</evidence>
<dbReference type="PANTHER" id="PTHR42994">
    <property type="entry name" value="PEPTIDASE T"/>
    <property type="match status" value="1"/>
</dbReference>
<protein>
    <submittedName>
        <fullName evidence="5">Peptidase T</fullName>
        <ecNumber evidence="5">3.4.11.4</ecNumber>
    </submittedName>
</protein>
<sequence>MNMNRTDASQWAALDESAALDRYLQLTRIRGKSGDEAAVSSSIQAMLVEAGVDPAWIQSDDAGTKTRLSGNTGNLIVSLPGDESLPRTLLSAHMDTVPICVGSNPVVRDDEELGRIVVSDGPTGLGADDRSGCAVILSAIFERLARQAKQPDLRLAPAVILFLIQEEVGLEGARHLEVSKVGRVDRAFNFDGGGLDKIRHGAIGGERVQMTVRGHAAHAGVAPEKGVSAIVIASEAISTLHRNGWLGLVEKDGRRGTANVGVFQGGDATNVITPEVQLRAEARSHDAEFRAEIVAQMKAAFENAVQSVTDVQGRVGSLEFSSRVDYEAFRLAEDHPSVLAATQLISQLGRSPQCEVANGGLDANWLMLHGIEAVTLGCGQASIHTVDEYLMVDEFLDACRLAAELIAPV</sequence>
<keyword evidence="5" id="KW-0645">Protease</keyword>
<keyword evidence="5" id="KW-0031">Aminopeptidase</keyword>
<dbReference type="SUPFAM" id="SSF55031">
    <property type="entry name" value="Bacterial exopeptidase dimerisation domain"/>
    <property type="match status" value="1"/>
</dbReference>
<evidence type="ECO:0000256" key="1">
    <source>
        <dbReference type="ARBA" id="ARBA00001947"/>
    </source>
</evidence>
<evidence type="ECO:0000313" key="5">
    <source>
        <dbReference type="EMBL" id="KLU01732.1"/>
    </source>
</evidence>
<organism evidence="5 6">
    <name type="scientific">Rhodopirellula islandica</name>
    <dbReference type="NCBI Taxonomy" id="595434"/>
    <lineage>
        <taxon>Bacteria</taxon>
        <taxon>Pseudomonadati</taxon>
        <taxon>Planctomycetota</taxon>
        <taxon>Planctomycetia</taxon>
        <taxon>Pirellulales</taxon>
        <taxon>Pirellulaceae</taxon>
        <taxon>Rhodopirellula</taxon>
    </lineage>
</organism>
<dbReference type="Gene3D" id="3.30.70.360">
    <property type="match status" value="1"/>
</dbReference>
<evidence type="ECO:0000313" key="6">
    <source>
        <dbReference type="Proteomes" id="UP000036367"/>
    </source>
</evidence>
<comment type="caution">
    <text evidence="5">The sequence shown here is derived from an EMBL/GenBank/DDBJ whole genome shotgun (WGS) entry which is preliminary data.</text>
</comment>
<dbReference type="EC" id="3.4.11.4" evidence="5"/>
<gene>
    <name evidence="5" type="ORF">RISK_006231</name>
</gene>
<keyword evidence="3" id="KW-0862">Zinc</keyword>
<comment type="cofactor">
    <cofactor evidence="1">
        <name>Zn(2+)</name>
        <dbReference type="ChEBI" id="CHEBI:29105"/>
    </cofactor>
</comment>
<feature type="domain" description="Peptidase M20 dimerisation" evidence="4">
    <location>
        <begin position="208"/>
        <end position="304"/>
    </location>
</feature>
<dbReference type="EMBL" id="LECT01000050">
    <property type="protein sequence ID" value="KLU01732.1"/>
    <property type="molecule type" value="Genomic_DNA"/>
</dbReference>
<keyword evidence="2 5" id="KW-0378">Hydrolase</keyword>